<protein>
    <submittedName>
        <fullName evidence="10">Peptidase M13</fullName>
    </submittedName>
</protein>
<dbReference type="GO" id="GO:0046872">
    <property type="term" value="F:metal ion binding"/>
    <property type="evidence" value="ECO:0007669"/>
    <property type="project" value="UniProtKB-KW"/>
</dbReference>
<dbReference type="PANTHER" id="PTHR11733:SF167">
    <property type="entry name" value="FI17812P1-RELATED"/>
    <property type="match status" value="1"/>
</dbReference>
<dbReference type="InterPro" id="IPR042089">
    <property type="entry name" value="Peptidase_M13_dom_2"/>
</dbReference>
<dbReference type="PRINTS" id="PR00786">
    <property type="entry name" value="NEPRILYSIN"/>
</dbReference>
<keyword evidence="4" id="KW-0479">Metal-binding</keyword>
<dbReference type="PROSITE" id="PS51885">
    <property type="entry name" value="NEPRILYSIN"/>
    <property type="match status" value="1"/>
</dbReference>
<dbReference type="PANTHER" id="PTHR11733">
    <property type="entry name" value="ZINC METALLOPROTEASE FAMILY M13 NEPRILYSIN-RELATED"/>
    <property type="match status" value="1"/>
</dbReference>
<keyword evidence="3" id="KW-0645">Protease</keyword>
<comment type="cofactor">
    <cofactor evidence="1">
        <name>Zn(2+)</name>
        <dbReference type="ChEBI" id="CHEBI:29105"/>
    </cofactor>
</comment>
<evidence type="ECO:0000256" key="7">
    <source>
        <dbReference type="ARBA" id="ARBA00023049"/>
    </source>
</evidence>
<dbReference type="InterPro" id="IPR008753">
    <property type="entry name" value="Peptidase_M13_N"/>
</dbReference>
<comment type="similarity">
    <text evidence="2">Belongs to the peptidase M13 family.</text>
</comment>
<sequence length="669" mass="74216">MRLPPMSDNLTRVVRMNDNQHRFALSDLYRFVNGPWLDSHVIPDDRGVDGTFHGLRDRAEEDVHTIVADSADSLAGKLYASFMDTEGIESAGVAALEKDLALIDVATVPEFVQALGALDRVGVGGPVGFWVEKDSAGDESVAYIMQSGITLPDEAYYREEAHAQTREAYQKHVEKMLGFLAPEQLGTTPIDAAARILALETDIAAAHWDVVQRRDAVKTFNPTEMAELPPQVAALLRAAGLPEHRVISMMPSYFEALESLLTPQRLDDWKLLTTWRILHSRAGVLTPEISRADFEFFGTTLSGATQQRDRWKRALGLAESFVGEEIGALFVERHFPESSKKDMLSLVSYLIEAYRERISGLSWMTPETRERALDKLDKFNAKIGYPDSWRSYAGLEFSAKGTDLLDNVRAGSAFAHDYELNKIGRLADRNEWVTTPQTVNAFYNPVVNDITFPAAILRAPFYSPDADAAENFGAIGAVIGHEIGHGFDDQGSQYDGHGNLQSWWTDEDRAAFSALTDRLVEQFEGLVPSVLADNNPSGAGVNGRFTLGENIGDLGGLSIAVIAYRRYLADHGLDFDSTPLAAFHAEDADPELEKTQFTGLQRLFLAWARVWRTAIRPELAAQYLAIDPHSPAEFRCNVIAGNIAEFYQAFDVAEDSPMWIAPEKRVTIW</sequence>
<dbReference type="SUPFAM" id="SSF55486">
    <property type="entry name" value="Metalloproteases ('zincins'), catalytic domain"/>
    <property type="match status" value="1"/>
</dbReference>
<dbReference type="InterPro" id="IPR018497">
    <property type="entry name" value="Peptidase_M13_C"/>
</dbReference>
<evidence type="ECO:0000313" key="11">
    <source>
        <dbReference type="Proteomes" id="UP000423525"/>
    </source>
</evidence>
<name>A0A6I8MD05_9CORY</name>
<dbReference type="Gene3D" id="1.10.1380.10">
    <property type="entry name" value="Neutral endopeptidase , domain2"/>
    <property type="match status" value="1"/>
</dbReference>
<evidence type="ECO:0000256" key="5">
    <source>
        <dbReference type="ARBA" id="ARBA00022801"/>
    </source>
</evidence>
<proteinExistence type="inferred from homology"/>
<evidence type="ECO:0000259" key="9">
    <source>
        <dbReference type="Pfam" id="PF05649"/>
    </source>
</evidence>
<evidence type="ECO:0000313" key="10">
    <source>
        <dbReference type="EMBL" id="VZH84120.1"/>
    </source>
</evidence>
<feature type="domain" description="Peptidase M13 N-terminal" evidence="9">
    <location>
        <begin position="27"/>
        <end position="386"/>
    </location>
</feature>
<dbReference type="Pfam" id="PF01431">
    <property type="entry name" value="Peptidase_M13"/>
    <property type="match status" value="1"/>
</dbReference>
<dbReference type="Gene3D" id="3.40.390.10">
    <property type="entry name" value="Collagenase (Catalytic Domain)"/>
    <property type="match status" value="1"/>
</dbReference>
<feature type="domain" description="Peptidase M13 C-terminal" evidence="8">
    <location>
        <begin position="440"/>
        <end position="666"/>
    </location>
</feature>
<reference evidence="10 11" key="1">
    <citation type="submission" date="2019-11" db="EMBL/GenBank/DDBJ databases">
        <authorList>
            <person name="Brisse S."/>
        </authorList>
    </citation>
    <scope>NUCLEOTIDE SEQUENCE [LARGE SCALE GENOMIC DNA]</scope>
    <source>
        <strain evidence="10">FRC0190</strain>
    </source>
</reference>
<organism evidence="10 11">
    <name type="scientific">Corynebacterium rouxii</name>
    <dbReference type="NCBI Taxonomy" id="2719119"/>
    <lineage>
        <taxon>Bacteria</taxon>
        <taxon>Bacillati</taxon>
        <taxon>Actinomycetota</taxon>
        <taxon>Actinomycetes</taxon>
        <taxon>Mycobacteriales</taxon>
        <taxon>Corynebacteriaceae</taxon>
        <taxon>Corynebacterium</taxon>
    </lineage>
</organism>
<dbReference type="InterPro" id="IPR024079">
    <property type="entry name" value="MetalloPept_cat_dom_sf"/>
</dbReference>
<evidence type="ECO:0000256" key="6">
    <source>
        <dbReference type="ARBA" id="ARBA00022833"/>
    </source>
</evidence>
<keyword evidence="6" id="KW-0862">Zinc</keyword>
<dbReference type="CDD" id="cd08662">
    <property type="entry name" value="M13"/>
    <property type="match status" value="1"/>
</dbReference>
<dbReference type="GO" id="GO:0005886">
    <property type="term" value="C:plasma membrane"/>
    <property type="evidence" value="ECO:0007669"/>
    <property type="project" value="TreeGrafter"/>
</dbReference>
<dbReference type="EMBL" id="LR738855">
    <property type="protein sequence ID" value="VZH84120.1"/>
    <property type="molecule type" value="Genomic_DNA"/>
</dbReference>
<gene>
    <name evidence="10" type="ORF">FRC0190_00159</name>
</gene>
<dbReference type="GO" id="GO:0004222">
    <property type="term" value="F:metalloendopeptidase activity"/>
    <property type="evidence" value="ECO:0007669"/>
    <property type="project" value="InterPro"/>
</dbReference>
<dbReference type="GO" id="GO:0016485">
    <property type="term" value="P:protein processing"/>
    <property type="evidence" value="ECO:0007669"/>
    <property type="project" value="TreeGrafter"/>
</dbReference>
<dbReference type="KEGG" id="crf:FRC0190_00159"/>
<evidence type="ECO:0000256" key="4">
    <source>
        <dbReference type="ARBA" id="ARBA00022723"/>
    </source>
</evidence>
<evidence type="ECO:0000256" key="1">
    <source>
        <dbReference type="ARBA" id="ARBA00001947"/>
    </source>
</evidence>
<dbReference type="AlphaFoldDB" id="A0A6I8MD05"/>
<keyword evidence="7" id="KW-0482">Metalloprotease</keyword>
<accession>A0A6I8MD05</accession>
<evidence type="ECO:0000259" key="8">
    <source>
        <dbReference type="Pfam" id="PF01431"/>
    </source>
</evidence>
<dbReference type="InterPro" id="IPR000718">
    <property type="entry name" value="Peptidase_M13"/>
</dbReference>
<evidence type="ECO:0000256" key="3">
    <source>
        <dbReference type="ARBA" id="ARBA00022670"/>
    </source>
</evidence>
<keyword evidence="5" id="KW-0378">Hydrolase</keyword>
<dbReference type="Proteomes" id="UP000423525">
    <property type="component" value="Chromosome"/>
</dbReference>
<dbReference type="Pfam" id="PF05649">
    <property type="entry name" value="Peptidase_M13_N"/>
    <property type="match status" value="1"/>
</dbReference>
<evidence type="ECO:0000256" key="2">
    <source>
        <dbReference type="ARBA" id="ARBA00007357"/>
    </source>
</evidence>